<organism evidence="2 3">
    <name type="scientific">Ameca splendens</name>
    <dbReference type="NCBI Taxonomy" id="208324"/>
    <lineage>
        <taxon>Eukaryota</taxon>
        <taxon>Metazoa</taxon>
        <taxon>Chordata</taxon>
        <taxon>Craniata</taxon>
        <taxon>Vertebrata</taxon>
        <taxon>Euteleostomi</taxon>
        <taxon>Actinopterygii</taxon>
        <taxon>Neopterygii</taxon>
        <taxon>Teleostei</taxon>
        <taxon>Neoteleostei</taxon>
        <taxon>Acanthomorphata</taxon>
        <taxon>Ovalentaria</taxon>
        <taxon>Atherinomorphae</taxon>
        <taxon>Cyprinodontiformes</taxon>
        <taxon>Goodeidae</taxon>
        <taxon>Ameca</taxon>
    </lineage>
</organism>
<evidence type="ECO:0000313" key="3">
    <source>
        <dbReference type="Proteomes" id="UP001469553"/>
    </source>
</evidence>
<reference evidence="2 3" key="1">
    <citation type="submission" date="2021-06" db="EMBL/GenBank/DDBJ databases">
        <authorList>
            <person name="Palmer J.M."/>
        </authorList>
    </citation>
    <scope>NUCLEOTIDE SEQUENCE [LARGE SCALE GENOMIC DNA]</scope>
    <source>
        <strain evidence="2 3">AS_MEX2019</strain>
        <tissue evidence="2">Muscle</tissue>
    </source>
</reference>
<keyword evidence="3" id="KW-1185">Reference proteome</keyword>
<name>A0ABV0XTV7_9TELE</name>
<comment type="caution">
    <text evidence="2">The sequence shown here is derived from an EMBL/GenBank/DDBJ whole genome shotgun (WGS) entry which is preliminary data.</text>
</comment>
<accession>A0ABV0XTV7</accession>
<proteinExistence type="predicted"/>
<feature type="region of interest" description="Disordered" evidence="1">
    <location>
        <begin position="1"/>
        <end position="30"/>
    </location>
</feature>
<dbReference type="Proteomes" id="UP001469553">
    <property type="component" value="Unassembled WGS sequence"/>
</dbReference>
<gene>
    <name evidence="2" type="ORF">AMECASPLE_026631</name>
</gene>
<evidence type="ECO:0000313" key="2">
    <source>
        <dbReference type="EMBL" id="MEQ2284924.1"/>
    </source>
</evidence>
<feature type="region of interest" description="Disordered" evidence="1">
    <location>
        <begin position="43"/>
        <end position="63"/>
    </location>
</feature>
<protein>
    <submittedName>
        <fullName evidence="2">Uncharacterized protein</fullName>
    </submittedName>
</protein>
<evidence type="ECO:0000256" key="1">
    <source>
        <dbReference type="SAM" id="MobiDB-lite"/>
    </source>
</evidence>
<dbReference type="EMBL" id="JAHRIP010012147">
    <property type="protein sequence ID" value="MEQ2284924.1"/>
    <property type="molecule type" value="Genomic_DNA"/>
</dbReference>
<sequence length="106" mass="12111">MQPPELPSTQKKTPHPSDGRSVEAQSSSMDDVWKHLHTITVTHRGRGGRQRRLDDVDDPVHSRNVPLQQQPLVHQFTALTGNHRKPVETSSLSFHFKQKCQLKTCR</sequence>
<feature type="compositionally biased region" description="Basic and acidic residues" evidence="1">
    <location>
        <begin position="51"/>
        <end position="61"/>
    </location>
</feature>